<dbReference type="EMBL" id="JAYMYR010000004">
    <property type="protein sequence ID" value="KAK7369429.1"/>
    <property type="molecule type" value="Genomic_DNA"/>
</dbReference>
<accession>A0AAN9NFE7</accession>
<keyword evidence="2" id="KW-1185">Reference proteome</keyword>
<sequence length="589" mass="66768">MAKRESLIRAKVAETALSALGEFTMRAKISKNKRHLDRAAALDVWERLEEFVRARFDFCAIFRFHELPDVEIEFCRILDLYSFVCLSCHAFKLGVGQAVGFLFLLSFIKLFFKGKQYCCLSFCASENSVWVKQSGFCFFFLLSSFFAKENNIVACHFVARKTRCGSSSQVSVSSFFYQAFLQRKTILLSLILCLVKFSVGLESGLTYRSPYLFESRSGLENGGEDSALVLRIQEQPLLLGHGKHLEVLGQDGGKRMGLNVERVRKTDITTVCLEMLGSFLGLDRDQIHSATKWYVGNFVCLMVFKPSDLFRANRCTLENKVHLLFICCIFYGLVVDRAVSFFAKENNIVASQFVSRKIRCGSSSRVSVSSFFYQAFLQRKTILLPLILCLGKLGVGRVSVSSFFYQAFLQRKTILLALILCLGNFFAKENNIVASHFVSRKTRCGLSSRVSVSSFLYQAFLQRKKCCWPSFCASESGLSYSKQSIFGILSEIWFERFKCSSQCLHVVFPDLLDSNVYQDVHWRIKLDVMLYFLWRAAIIRPSSVQAVASTEVVSFDFGLIPPLHCKWPLVLSMEVMQLCSALGSVIEAC</sequence>
<evidence type="ECO:0000313" key="2">
    <source>
        <dbReference type="Proteomes" id="UP001374584"/>
    </source>
</evidence>
<gene>
    <name evidence="1" type="ORF">VNO80_11466</name>
</gene>
<dbReference type="AlphaFoldDB" id="A0AAN9NFE7"/>
<dbReference type="Proteomes" id="UP001374584">
    <property type="component" value="Unassembled WGS sequence"/>
</dbReference>
<proteinExistence type="predicted"/>
<evidence type="ECO:0000313" key="1">
    <source>
        <dbReference type="EMBL" id="KAK7369429.1"/>
    </source>
</evidence>
<organism evidence="1 2">
    <name type="scientific">Phaseolus coccineus</name>
    <name type="common">Scarlet runner bean</name>
    <name type="synonym">Phaseolus multiflorus</name>
    <dbReference type="NCBI Taxonomy" id="3886"/>
    <lineage>
        <taxon>Eukaryota</taxon>
        <taxon>Viridiplantae</taxon>
        <taxon>Streptophyta</taxon>
        <taxon>Embryophyta</taxon>
        <taxon>Tracheophyta</taxon>
        <taxon>Spermatophyta</taxon>
        <taxon>Magnoliopsida</taxon>
        <taxon>eudicotyledons</taxon>
        <taxon>Gunneridae</taxon>
        <taxon>Pentapetalae</taxon>
        <taxon>rosids</taxon>
        <taxon>fabids</taxon>
        <taxon>Fabales</taxon>
        <taxon>Fabaceae</taxon>
        <taxon>Papilionoideae</taxon>
        <taxon>50 kb inversion clade</taxon>
        <taxon>NPAAA clade</taxon>
        <taxon>indigoferoid/millettioid clade</taxon>
        <taxon>Phaseoleae</taxon>
        <taxon>Phaseolus</taxon>
    </lineage>
</organism>
<name>A0AAN9NFE7_PHACN</name>
<comment type="caution">
    <text evidence="1">The sequence shown here is derived from an EMBL/GenBank/DDBJ whole genome shotgun (WGS) entry which is preliminary data.</text>
</comment>
<protein>
    <submittedName>
        <fullName evidence="1">Uncharacterized protein</fullName>
    </submittedName>
</protein>
<reference evidence="1 2" key="1">
    <citation type="submission" date="2024-01" db="EMBL/GenBank/DDBJ databases">
        <title>The genomes of 5 underutilized Papilionoideae crops provide insights into root nodulation and disease resistanc.</title>
        <authorList>
            <person name="Jiang F."/>
        </authorList>
    </citation>
    <scope>NUCLEOTIDE SEQUENCE [LARGE SCALE GENOMIC DNA]</scope>
    <source>
        <strain evidence="1">JINMINGXINNONG_FW02</strain>
        <tissue evidence="1">Leaves</tissue>
    </source>
</reference>